<dbReference type="SUPFAM" id="SSF55486">
    <property type="entry name" value="Metalloproteases ('zincins'), catalytic domain"/>
    <property type="match status" value="1"/>
</dbReference>
<dbReference type="PANTHER" id="PTHR47466">
    <property type="match status" value="1"/>
</dbReference>
<dbReference type="EMBL" id="JACVXC010000006">
    <property type="protein sequence ID" value="MBD0836540.1"/>
    <property type="molecule type" value="Genomic_DNA"/>
</dbReference>
<evidence type="ECO:0000256" key="8">
    <source>
        <dbReference type="ARBA" id="ARBA00023157"/>
    </source>
</evidence>
<keyword evidence="13" id="KW-1185">Reference proteome</keyword>
<evidence type="ECO:0000256" key="1">
    <source>
        <dbReference type="ARBA" id="ARBA00008721"/>
    </source>
</evidence>
<accession>A0A8J6QHH6</accession>
<keyword evidence="7" id="KW-0482">Metalloprotease</keyword>
<feature type="signal peptide" evidence="9">
    <location>
        <begin position="1"/>
        <end position="20"/>
    </location>
</feature>
<dbReference type="Pfam" id="PF05572">
    <property type="entry name" value="Peptidase_M43"/>
    <property type="match status" value="1"/>
</dbReference>
<name>A0A8J6QHH6_9FLAO</name>
<dbReference type="Proteomes" id="UP000602057">
    <property type="component" value="Unassembled WGS sequence"/>
</dbReference>
<feature type="chain" id="PRO_5035258659" evidence="9">
    <location>
        <begin position="21"/>
        <end position="654"/>
    </location>
</feature>
<organism evidence="12 13">
    <name type="scientific">Aestuariibaculum suncheonense</name>
    <dbReference type="NCBI Taxonomy" id="1028745"/>
    <lineage>
        <taxon>Bacteria</taxon>
        <taxon>Pseudomonadati</taxon>
        <taxon>Bacteroidota</taxon>
        <taxon>Flavobacteriia</taxon>
        <taxon>Flavobacteriales</taxon>
        <taxon>Flavobacteriaceae</taxon>
    </lineage>
</organism>
<keyword evidence="5" id="KW-0378">Hydrolase</keyword>
<evidence type="ECO:0000313" key="12">
    <source>
        <dbReference type="EMBL" id="MBD0836540.1"/>
    </source>
</evidence>
<keyword evidence="3" id="KW-0479">Metal-binding</keyword>
<proteinExistence type="inferred from homology"/>
<feature type="domain" description="Secretion system C-terminal sorting" evidence="11">
    <location>
        <begin position="580"/>
        <end position="645"/>
    </location>
</feature>
<evidence type="ECO:0000256" key="4">
    <source>
        <dbReference type="ARBA" id="ARBA00022729"/>
    </source>
</evidence>
<reference evidence="12" key="2">
    <citation type="submission" date="2020-09" db="EMBL/GenBank/DDBJ databases">
        <authorList>
            <person name="Wu Z."/>
        </authorList>
    </citation>
    <scope>NUCLEOTIDE SEQUENCE</scope>
    <source>
        <strain evidence="12">SC17</strain>
    </source>
</reference>
<evidence type="ECO:0000256" key="3">
    <source>
        <dbReference type="ARBA" id="ARBA00022723"/>
    </source>
</evidence>
<dbReference type="InterPro" id="IPR026444">
    <property type="entry name" value="Secre_tail"/>
</dbReference>
<evidence type="ECO:0000259" key="10">
    <source>
        <dbReference type="Pfam" id="PF05572"/>
    </source>
</evidence>
<dbReference type="GO" id="GO:0008237">
    <property type="term" value="F:metallopeptidase activity"/>
    <property type="evidence" value="ECO:0007669"/>
    <property type="project" value="UniProtKB-KW"/>
</dbReference>
<keyword evidence="2" id="KW-0645">Protease</keyword>
<evidence type="ECO:0000259" key="11">
    <source>
        <dbReference type="Pfam" id="PF18962"/>
    </source>
</evidence>
<reference evidence="12" key="1">
    <citation type="journal article" date="2013" name="Int. J. Syst. Evol. Microbiol.">
        <title>Aestuariibaculum suncheonense gen. nov., sp. nov., a marine bacterium of the family Flavobacteriaceae isolated from a tidal flat and emended descriptions of the genera Gaetbulibacter and Tamlana.</title>
        <authorList>
            <person name="Jeong S.H."/>
            <person name="Park M.S."/>
            <person name="Jin H.M."/>
            <person name="Lee K."/>
            <person name="Park W."/>
            <person name="Jeon C.O."/>
        </authorList>
    </citation>
    <scope>NUCLEOTIDE SEQUENCE</scope>
    <source>
        <strain evidence="12">SC17</strain>
    </source>
</reference>
<keyword evidence="8" id="KW-1015">Disulfide bond</keyword>
<dbReference type="PANTHER" id="PTHR47466:SF1">
    <property type="entry name" value="METALLOPROTEASE MEP1 (AFU_ORTHOLOGUE AFUA_1G07730)-RELATED"/>
    <property type="match status" value="1"/>
</dbReference>
<evidence type="ECO:0000256" key="5">
    <source>
        <dbReference type="ARBA" id="ARBA00022801"/>
    </source>
</evidence>
<dbReference type="RefSeq" id="WP_188217035.1">
    <property type="nucleotide sequence ID" value="NZ_BAABGH010000002.1"/>
</dbReference>
<keyword evidence="6" id="KW-0862">Zinc</keyword>
<dbReference type="InterPro" id="IPR024079">
    <property type="entry name" value="MetalloPept_cat_dom_sf"/>
</dbReference>
<gene>
    <name evidence="12" type="ORF">ICJ84_13950</name>
</gene>
<evidence type="ECO:0000313" key="13">
    <source>
        <dbReference type="Proteomes" id="UP000602057"/>
    </source>
</evidence>
<protein>
    <submittedName>
        <fullName evidence="12">T9SS type A sorting domain-containing protein</fullName>
    </submittedName>
</protein>
<evidence type="ECO:0000256" key="9">
    <source>
        <dbReference type="SAM" id="SignalP"/>
    </source>
</evidence>
<comment type="similarity">
    <text evidence="1">Belongs to the peptidase M43B family.</text>
</comment>
<dbReference type="NCBIfam" id="TIGR04183">
    <property type="entry name" value="Por_Secre_tail"/>
    <property type="match status" value="1"/>
</dbReference>
<keyword evidence="4 9" id="KW-0732">Signal</keyword>
<dbReference type="Gene3D" id="3.40.390.10">
    <property type="entry name" value="Collagenase (Catalytic Domain)"/>
    <property type="match status" value="1"/>
</dbReference>
<dbReference type="CDD" id="cd04275">
    <property type="entry name" value="ZnMc_pappalysin_like"/>
    <property type="match status" value="1"/>
</dbReference>
<dbReference type="GO" id="GO:0046872">
    <property type="term" value="F:metal ion binding"/>
    <property type="evidence" value="ECO:0007669"/>
    <property type="project" value="UniProtKB-KW"/>
</dbReference>
<evidence type="ECO:0000256" key="2">
    <source>
        <dbReference type="ARBA" id="ARBA00022670"/>
    </source>
</evidence>
<comment type="caution">
    <text evidence="12">The sequence shown here is derived from an EMBL/GenBank/DDBJ whole genome shotgun (WGS) entry which is preliminary data.</text>
</comment>
<dbReference type="InterPro" id="IPR008754">
    <property type="entry name" value="Peptidase_M43"/>
</dbReference>
<dbReference type="AlphaFoldDB" id="A0A8J6QHH6"/>
<dbReference type="Pfam" id="PF18962">
    <property type="entry name" value="Por_Secre_tail"/>
    <property type="match status" value="1"/>
</dbReference>
<feature type="domain" description="Peptidase M43 pregnancy-associated plasma-A" evidence="10">
    <location>
        <begin position="183"/>
        <end position="333"/>
    </location>
</feature>
<dbReference type="GO" id="GO:0006508">
    <property type="term" value="P:proteolysis"/>
    <property type="evidence" value="ECO:0007669"/>
    <property type="project" value="UniProtKB-KW"/>
</dbReference>
<evidence type="ECO:0000256" key="7">
    <source>
        <dbReference type="ARBA" id="ARBA00023049"/>
    </source>
</evidence>
<sequence>MKKITLLLLLFSQSILLLQAQSKKDEKPVIRCGSDQYNHQLIRSHPEMMGGDRFEQSLQKIIAFKKAQRLSETKATNAVITIPVVVHVFHNGEDVGVAPNITDAQIASQIAVLNQDFRRAAGTPGFNTSAVGADVEIEFCLAQQTPDGCPTNGIDRIDLGQDGIIETSESDAFTKVNALKPSTIWDSSNYLNIWTIKLKGGSGLLGYAQFPGGSSATDGVVIDYKYFGSIDYNDGSFLLNAPYNKGRTTTHEVGHYLGLYHTFEGGCAGENSTSGDFCADTPAVAEANELCPENVDSCPTGGADMVENYMDYTQDSCMNIFTIDQKSRMQATMSSSRLSLLSSNACSAPVAVNYDGSIQLEGVNLSNCSVIAPKVRLTNYGTSTLTSATINYNIDGGTSQSQPWSGALQYGEYVIVTLPSQNVALGNHDFNVSVTNPNGNVDSRDCNDLASINFDTAINVSGTSKLYLTITPDNYGSEITWEFGDGTNMVASGGPYTDGDTTTITATFDISDNSCYYFKIIDAAGDGICCGEFGDGSYELKDDSDNIIASGAQYGSSQTTNISTLTLGIDEYFAKNNIKIYPNPASDMLNISLAISNDLPDGYKIYNTLGQLISNSVVNSISDLAINTSQFKSGLYFIRIEKEGHFVSYPFVKK</sequence>
<evidence type="ECO:0000256" key="6">
    <source>
        <dbReference type="ARBA" id="ARBA00022833"/>
    </source>
</evidence>